<feature type="compositionally biased region" description="Basic and acidic residues" evidence="1">
    <location>
        <begin position="235"/>
        <end position="245"/>
    </location>
</feature>
<reference evidence="2" key="2">
    <citation type="submission" date="2023-06" db="EMBL/GenBank/DDBJ databases">
        <authorList>
            <consortium name="Lawrence Berkeley National Laboratory"/>
            <person name="Mondo S.J."/>
            <person name="Hensen N."/>
            <person name="Bonometti L."/>
            <person name="Westerberg I."/>
            <person name="Brannstrom I.O."/>
            <person name="Guillou S."/>
            <person name="Cros-Aarteil S."/>
            <person name="Calhoun S."/>
            <person name="Haridas S."/>
            <person name="Kuo A."/>
            <person name="Pangilinan J."/>
            <person name="Riley R."/>
            <person name="Labutti K."/>
            <person name="Andreopoulos B."/>
            <person name="Lipzen A."/>
            <person name="Chen C."/>
            <person name="Yanf M."/>
            <person name="Daum C."/>
            <person name="Ng V."/>
            <person name="Clum A."/>
            <person name="Steindorff A."/>
            <person name="Ohm R."/>
            <person name="Martin F."/>
            <person name="Silar P."/>
            <person name="Natvig D."/>
            <person name="Lalanne C."/>
            <person name="Gautier V."/>
            <person name="Ament-Velasquez S.L."/>
            <person name="Kruys A."/>
            <person name="Hutchinson M.I."/>
            <person name="Powell A.J."/>
            <person name="Barry K."/>
            <person name="Miller A.N."/>
            <person name="Grigoriev I.V."/>
            <person name="Debuchy R."/>
            <person name="Gladieux P."/>
            <person name="Thoren M.H."/>
            <person name="Johannesson H."/>
        </authorList>
    </citation>
    <scope>NUCLEOTIDE SEQUENCE</scope>
    <source>
        <strain evidence="2">CBS 626.80</strain>
    </source>
</reference>
<feature type="compositionally biased region" description="Polar residues" evidence="1">
    <location>
        <begin position="311"/>
        <end position="340"/>
    </location>
</feature>
<dbReference type="EMBL" id="MU859066">
    <property type="protein sequence ID" value="KAK3956418.1"/>
    <property type="molecule type" value="Genomic_DNA"/>
</dbReference>
<keyword evidence="3" id="KW-1185">Reference proteome</keyword>
<gene>
    <name evidence="2" type="ORF">QBC32DRAFT_389707</name>
</gene>
<feature type="region of interest" description="Disordered" evidence="1">
    <location>
        <begin position="34"/>
        <end position="273"/>
    </location>
</feature>
<proteinExistence type="predicted"/>
<sequence length="637" mass="73496">MIRTTVRCESQGTACSPEYSLYKLLARLPFAHQDSSRHQYPYESRRTSDHARHRHEERSDDYHHTSDRMRDKGGHRYQDEFDVPASQPEKTDYVQSWLQRSQATRVHPPEPIPEDRPQKISPRVHMVKQASQKKKRTRSESSEPVHTREAHSPVALRFEKRSRHKTRPDKYEYKPEVDQSKRRTKTKEYCREDSYGSLEDVQRPKRGEYQHVSQQRSNNHAHRADHSPPRLQSFKAKEIETLPRRLDHKPRAVAPRPRSRKQQAENKELEELSAFFTRRADGGIAEAEKIRHRTRREQRHETAARHIPSDARQQQINNSPNTSLQPSRCIASTRQPSHASLHQPDTHFSSRGDDRTDILSARPSSKSTTYFTWSISDRDPNARAPASNESTSERPQRSLQSPARKVVLQERKRQGPNVGLEDLKIRPTSRATHRPQKLIVYKDAQVQTSFDAEMAQNRQQAKRTAPQYRDSAVMTADVNSNLKQRVSMLDEESMAPADMNKSPVDEQPLPNTTPARPMGPPPRPYSQPPQAWATYNAEDRLISRPFVAASNLLTQGGWQTDQELSTRQAIGRYTQLFPPYRTQAGFLNTYQPSLCTLLHRSRLVRAWKITSTGSSKKPSKIPPTMKKLMNYSPVVLT</sequence>
<feature type="compositionally biased region" description="Basic and acidic residues" evidence="1">
    <location>
        <begin position="344"/>
        <end position="357"/>
    </location>
</feature>
<feature type="compositionally biased region" description="Polar residues" evidence="1">
    <location>
        <begin position="93"/>
        <end position="104"/>
    </location>
</feature>
<feature type="compositionally biased region" description="Basic and acidic residues" evidence="1">
    <location>
        <begin position="168"/>
        <end position="209"/>
    </location>
</feature>
<feature type="region of interest" description="Disordered" evidence="1">
    <location>
        <begin position="495"/>
        <end position="529"/>
    </location>
</feature>
<protein>
    <submittedName>
        <fullName evidence="2">Uncharacterized protein</fullName>
    </submittedName>
</protein>
<evidence type="ECO:0000256" key="1">
    <source>
        <dbReference type="SAM" id="MobiDB-lite"/>
    </source>
</evidence>
<accession>A0AAN6SK95</accession>
<evidence type="ECO:0000313" key="2">
    <source>
        <dbReference type="EMBL" id="KAK3956418.1"/>
    </source>
</evidence>
<feature type="compositionally biased region" description="Basic and acidic residues" evidence="1">
    <location>
        <begin position="138"/>
        <end position="151"/>
    </location>
</feature>
<reference evidence="2" key="1">
    <citation type="journal article" date="2023" name="Mol. Phylogenet. Evol.">
        <title>Genome-scale phylogeny and comparative genomics of the fungal order Sordariales.</title>
        <authorList>
            <person name="Hensen N."/>
            <person name="Bonometti L."/>
            <person name="Westerberg I."/>
            <person name="Brannstrom I.O."/>
            <person name="Guillou S."/>
            <person name="Cros-Aarteil S."/>
            <person name="Calhoun S."/>
            <person name="Haridas S."/>
            <person name="Kuo A."/>
            <person name="Mondo S."/>
            <person name="Pangilinan J."/>
            <person name="Riley R."/>
            <person name="LaButti K."/>
            <person name="Andreopoulos B."/>
            <person name="Lipzen A."/>
            <person name="Chen C."/>
            <person name="Yan M."/>
            <person name="Daum C."/>
            <person name="Ng V."/>
            <person name="Clum A."/>
            <person name="Steindorff A."/>
            <person name="Ohm R.A."/>
            <person name="Martin F."/>
            <person name="Silar P."/>
            <person name="Natvig D.O."/>
            <person name="Lalanne C."/>
            <person name="Gautier V."/>
            <person name="Ament-Velasquez S.L."/>
            <person name="Kruys A."/>
            <person name="Hutchinson M.I."/>
            <person name="Powell A.J."/>
            <person name="Barry K."/>
            <person name="Miller A.N."/>
            <person name="Grigoriev I.V."/>
            <person name="Debuchy R."/>
            <person name="Gladieux P."/>
            <person name="Hiltunen Thoren M."/>
            <person name="Johannesson H."/>
        </authorList>
    </citation>
    <scope>NUCLEOTIDE SEQUENCE</scope>
    <source>
        <strain evidence="2">CBS 626.80</strain>
    </source>
</reference>
<dbReference type="AlphaFoldDB" id="A0AAN6SK95"/>
<dbReference type="Proteomes" id="UP001303222">
    <property type="component" value="Unassembled WGS sequence"/>
</dbReference>
<feature type="region of interest" description="Disordered" evidence="1">
    <location>
        <begin position="285"/>
        <end position="432"/>
    </location>
</feature>
<feature type="compositionally biased region" description="Polar residues" evidence="1">
    <location>
        <begin position="362"/>
        <end position="375"/>
    </location>
</feature>
<feature type="compositionally biased region" description="Basic and acidic residues" evidence="1">
    <location>
        <begin position="43"/>
        <end position="79"/>
    </location>
</feature>
<feature type="compositionally biased region" description="Pro residues" evidence="1">
    <location>
        <begin position="517"/>
        <end position="527"/>
    </location>
</feature>
<feature type="compositionally biased region" description="Basic and acidic residues" evidence="1">
    <location>
        <begin position="298"/>
        <end position="309"/>
    </location>
</feature>
<organism evidence="2 3">
    <name type="scientific">Pseudoneurospora amorphoporcata</name>
    <dbReference type="NCBI Taxonomy" id="241081"/>
    <lineage>
        <taxon>Eukaryota</taxon>
        <taxon>Fungi</taxon>
        <taxon>Dikarya</taxon>
        <taxon>Ascomycota</taxon>
        <taxon>Pezizomycotina</taxon>
        <taxon>Sordariomycetes</taxon>
        <taxon>Sordariomycetidae</taxon>
        <taxon>Sordariales</taxon>
        <taxon>Sordariaceae</taxon>
        <taxon>Pseudoneurospora</taxon>
    </lineage>
</organism>
<name>A0AAN6SK95_9PEZI</name>
<comment type="caution">
    <text evidence="2">The sequence shown here is derived from an EMBL/GenBank/DDBJ whole genome shotgun (WGS) entry which is preliminary data.</text>
</comment>
<evidence type="ECO:0000313" key="3">
    <source>
        <dbReference type="Proteomes" id="UP001303222"/>
    </source>
</evidence>